<comment type="caution">
    <text evidence="1">The sequence shown here is derived from an EMBL/GenBank/DDBJ whole genome shotgun (WGS) entry which is preliminary data.</text>
</comment>
<reference evidence="1 2" key="1">
    <citation type="submission" date="2019-02" db="EMBL/GenBank/DDBJ databases">
        <title>Genome sequencing of the rare red list fungi Bondarzewia mesenterica.</title>
        <authorList>
            <person name="Buettner E."/>
            <person name="Kellner H."/>
        </authorList>
    </citation>
    <scope>NUCLEOTIDE SEQUENCE [LARGE SCALE GENOMIC DNA]</scope>
    <source>
        <strain evidence="1 2">DSM 108281</strain>
    </source>
</reference>
<name>A0A4S4M181_9AGAM</name>
<evidence type="ECO:0000313" key="1">
    <source>
        <dbReference type="EMBL" id="THH18816.1"/>
    </source>
</evidence>
<proteinExistence type="predicted"/>
<dbReference type="OrthoDB" id="5406275at2759"/>
<keyword evidence="2" id="KW-1185">Reference proteome</keyword>
<dbReference type="EMBL" id="SGPL01000063">
    <property type="protein sequence ID" value="THH18816.1"/>
    <property type="molecule type" value="Genomic_DNA"/>
</dbReference>
<protein>
    <submittedName>
        <fullName evidence="1">Uncharacterized protein</fullName>
    </submittedName>
</protein>
<dbReference type="AlphaFoldDB" id="A0A4S4M181"/>
<gene>
    <name evidence="1" type="ORF">EW146_g2223</name>
</gene>
<organism evidence="1 2">
    <name type="scientific">Bondarzewia mesenterica</name>
    <dbReference type="NCBI Taxonomy" id="1095465"/>
    <lineage>
        <taxon>Eukaryota</taxon>
        <taxon>Fungi</taxon>
        <taxon>Dikarya</taxon>
        <taxon>Basidiomycota</taxon>
        <taxon>Agaricomycotina</taxon>
        <taxon>Agaricomycetes</taxon>
        <taxon>Russulales</taxon>
        <taxon>Bondarzewiaceae</taxon>
        <taxon>Bondarzewia</taxon>
    </lineage>
</organism>
<dbReference type="PANTHER" id="PTHR33488:SF2">
    <property type="entry name" value="EARLY ENDOSOME ANTIGEN 1-LIKE"/>
    <property type="match status" value="1"/>
</dbReference>
<dbReference type="Proteomes" id="UP000310158">
    <property type="component" value="Unassembled WGS sequence"/>
</dbReference>
<dbReference type="PANTHER" id="PTHR33488">
    <property type="entry name" value="ZGC:162509"/>
    <property type="match status" value="1"/>
</dbReference>
<accession>A0A4S4M181</accession>
<evidence type="ECO:0000313" key="2">
    <source>
        <dbReference type="Proteomes" id="UP000310158"/>
    </source>
</evidence>
<sequence length="755" mass="82550">MATDPDPHTLERYRASIAAVSSGKEANEEAWMAHWCSSNWAELLQPAPLSIALLGSILCTASGTDDFSLLAPASDGRSKFDWKYMVGDGYTAFETAHKKMQTIQALSEQMPDVIRNLVTVLATGTPMEVEMFFKTGLDDLQSLAQKCEEAAHASVKGFEDLANLSQELSTACTFKAGTAEQDVVANNMRLKVLAEEKKRRDDELEVTKEALEISRKSFEEAQEEFKRAVKSMPSGWSILGMNIVEGLIGVVASAASIAASTAIQPISYAKETLKRHKTPKTADEKVERLLSTLNVPENLIDPGLPQAQLIERYIFALKELLYSSEEGRDSEPNWAKLRTVDGKNDGIYLQYALQNSRSVLDQSKPISASLCKILDLCIPILNDLVARAKSAHIDDTSSIAAYRTTVDKAIAEAERISQIASFAAQMSGTTATGLAYPKTPKISGKASEVAIQAAQHRIELMRTSLTSSRDAFYNVSQQRQQQQSEITNTILELSRLNLANVSVRDIIPILRKSVALFGILRARFSQLAQFFGSITSLITDVMVPSTGRLMESLHHGEKMILSGVSLGVYGPSESCNAHQQGQQYLRAGEYRAHSAGSAKSGEDFTTSGKSCSNEEKAEMLEFSDNTEEGRKVLMSSLAAKQISLQDMATRQSEEILALIERDQQQFRKTVDTRLEKIMNALQTVYPSITSSPPAAIQAVAEAHVREVTETTVNSDDYADAIFTSGTATNLHLECVLPSADMNVTPDLESINSSSD</sequence>